<keyword evidence="3" id="KW-1185">Reference proteome</keyword>
<dbReference type="Gene3D" id="3.40.50.1820">
    <property type="entry name" value="alpha/beta hydrolase"/>
    <property type="match status" value="1"/>
</dbReference>
<organism evidence="2 3">
    <name type="scientific">Roseinatronobacter alkalisoli</name>
    <dbReference type="NCBI Taxonomy" id="3028235"/>
    <lineage>
        <taxon>Bacteria</taxon>
        <taxon>Pseudomonadati</taxon>
        <taxon>Pseudomonadota</taxon>
        <taxon>Alphaproteobacteria</taxon>
        <taxon>Rhodobacterales</taxon>
        <taxon>Paracoccaceae</taxon>
        <taxon>Roseinatronobacter</taxon>
    </lineage>
</organism>
<dbReference type="InterPro" id="IPR036388">
    <property type="entry name" value="WH-like_DNA-bd_sf"/>
</dbReference>
<dbReference type="PANTHER" id="PTHR43433:SF5">
    <property type="entry name" value="AB HYDROLASE-1 DOMAIN-CONTAINING PROTEIN"/>
    <property type="match status" value="1"/>
</dbReference>
<name>A0ABT5TFU4_9RHOB</name>
<dbReference type="InterPro" id="IPR000792">
    <property type="entry name" value="Tscrpt_reg_LuxR_C"/>
</dbReference>
<dbReference type="InterPro" id="IPR050471">
    <property type="entry name" value="AB_hydrolase"/>
</dbReference>
<dbReference type="SUPFAM" id="SSF53474">
    <property type="entry name" value="alpha/beta-Hydrolases"/>
    <property type="match status" value="1"/>
</dbReference>
<dbReference type="InterPro" id="IPR000073">
    <property type="entry name" value="AB_hydrolase_1"/>
</dbReference>
<dbReference type="PANTHER" id="PTHR43433">
    <property type="entry name" value="HYDROLASE, ALPHA/BETA FOLD FAMILY PROTEIN"/>
    <property type="match status" value="1"/>
</dbReference>
<dbReference type="SMART" id="SM00421">
    <property type="entry name" value="HTH_LUXR"/>
    <property type="match status" value="1"/>
</dbReference>
<evidence type="ECO:0000313" key="3">
    <source>
        <dbReference type="Proteomes" id="UP001431784"/>
    </source>
</evidence>
<dbReference type="Gene3D" id="1.10.10.10">
    <property type="entry name" value="Winged helix-like DNA-binding domain superfamily/Winged helix DNA-binding domain"/>
    <property type="match status" value="1"/>
</dbReference>
<proteinExistence type="predicted"/>
<evidence type="ECO:0000313" key="2">
    <source>
        <dbReference type="EMBL" id="MDD7973022.1"/>
    </source>
</evidence>
<keyword evidence="2" id="KW-0378">Hydrolase</keyword>
<evidence type="ECO:0000259" key="1">
    <source>
        <dbReference type="SMART" id="SM00421"/>
    </source>
</evidence>
<accession>A0ABT5TFU4</accession>
<dbReference type="EMBL" id="JAQZSM010000023">
    <property type="protein sequence ID" value="MDD7973022.1"/>
    <property type="molecule type" value="Genomic_DNA"/>
</dbReference>
<dbReference type="Pfam" id="PF00196">
    <property type="entry name" value="GerE"/>
    <property type="match status" value="1"/>
</dbReference>
<dbReference type="InterPro" id="IPR029058">
    <property type="entry name" value="AB_hydrolase_fold"/>
</dbReference>
<reference evidence="2" key="1">
    <citation type="submission" date="2023-02" db="EMBL/GenBank/DDBJ databases">
        <title>Description of Roseinatronobacter alkalisoli sp. nov., an alkaliphilic bacerium isolated from soda soil.</title>
        <authorList>
            <person name="Wei W."/>
        </authorList>
    </citation>
    <scope>NUCLEOTIDE SEQUENCE</scope>
    <source>
        <strain evidence="2">HJB301</strain>
    </source>
</reference>
<dbReference type="SUPFAM" id="SSF46894">
    <property type="entry name" value="C-terminal effector domain of the bipartite response regulators"/>
    <property type="match status" value="1"/>
</dbReference>
<protein>
    <submittedName>
        <fullName evidence="2">Alpha/beta fold hydrolase</fullName>
    </submittedName>
</protein>
<sequence length="515" mass="56316">MTRFKNSDFQRQHDALIKSIAARLSERGPDAPLVSEIELAVSLLNDVHPRGVAQRIWVVVYPDGAMIDCSAGAAAEFGLSRPGDRPDGLGDRLARAQGDTELVTLIDLSGCDRIMVATRMPDQQSWQLEETRTPILKGFHRTIAGLWQLTPAETDIAEALLQGKAPDEIAAESSRAIGTVRQIIKALMAKMQVHSQAQTVARLSVVAVALAQQSTTTTELPRRCRQFYQDATNSPLVYWRYGEAQGEPVLFFHGALFGIIGRANTATEARMFGLDVIAPERPGYGDTKLPPGADPVALAITRACAILDFERIERVQIIAHDVGSVFAFAFARAYPDRVSRIICAPATPPMMGWAQTADMPPLHRVSAFAAQKAPAMMEMLIGLGLKRIEREGLRAIPQLIFADCEHDRTVMLSPEAYPIMEALYLSAVEQRATGFLQDMLLTNLNWSSWLGDIRCPVVLMHGTKSRTVSENALRVTCAALSDATLTIIPDAGHTLPITHPTHTLRQALQQRSSSG</sequence>
<dbReference type="RefSeq" id="WP_274353695.1">
    <property type="nucleotide sequence ID" value="NZ_JAQZSM010000023.1"/>
</dbReference>
<gene>
    <name evidence="2" type="ORF">PUT78_18210</name>
</gene>
<dbReference type="Proteomes" id="UP001431784">
    <property type="component" value="Unassembled WGS sequence"/>
</dbReference>
<comment type="caution">
    <text evidence="2">The sequence shown here is derived from an EMBL/GenBank/DDBJ whole genome shotgun (WGS) entry which is preliminary data.</text>
</comment>
<dbReference type="GO" id="GO:0016787">
    <property type="term" value="F:hydrolase activity"/>
    <property type="evidence" value="ECO:0007669"/>
    <property type="project" value="UniProtKB-KW"/>
</dbReference>
<feature type="domain" description="HTH luxR-type" evidence="1">
    <location>
        <begin position="146"/>
        <end position="203"/>
    </location>
</feature>
<dbReference type="InterPro" id="IPR016032">
    <property type="entry name" value="Sig_transdc_resp-reg_C-effctor"/>
</dbReference>
<dbReference type="Pfam" id="PF12697">
    <property type="entry name" value="Abhydrolase_6"/>
    <property type="match status" value="1"/>
</dbReference>